<reference evidence="16" key="1">
    <citation type="submission" date="2019-06" db="EMBL/GenBank/DDBJ databases">
        <authorList>
            <consortium name="Wellcome Sanger Institute Data Sharing"/>
        </authorList>
    </citation>
    <scope>NUCLEOTIDE SEQUENCE [LARGE SCALE GENOMIC DNA]</scope>
</reference>
<evidence type="ECO:0000256" key="3">
    <source>
        <dbReference type="ARBA" id="ARBA00004486"/>
    </source>
</evidence>
<sequence>INNRSESVNTRCPVLRRRDTRPTSSLLCLSAVSQMVIEEVSAIQEDLELERMCRESAEALASQLNRQNRSLKRKSMMLLSHLSPETLTAIDLEDEDGDGDEEAACLSPQCHATVSACWTDVDVFAVSQLAVEEYEALQHSLDLERDLRTEAEIFARTMVVEQKKLQRQSQILMQSSSPSQALQDAMGQVAQLTQQLETQRLEHQNQVCTPTCPGRSDPSLSRRRRPGQSRGLDSTMEELQKKLQAATNPPPAPAPAPAPPPPPPPPAPAAPTNPLRWDSLAVSGPEWGSSGRSAEADVRQQAVDEMMQRIKRGVQLRPVGRAAGGPRRQVTQTADRRHRLLRCSGRTRP</sequence>
<evidence type="ECO:0000256" key="11">
    <source>
        <dbReference type="ARBA" id="ARBA00023054"/>
    </source>
</evidence>
<dbReference type="InterPro" id="IPR003124">
    <property type="entry name" value="WH2_dom"/>
</dbReference>
<evidence type="ECO:0000256" key="10">
    <source>
        <dbReference type="ARBA" id="ARBA00022490"/>
    </source>
</evidence>
<evidence type="ECO:0000256" key="14">
    <source>
        <dbReference type="SAM" id="MobiDB-lite"/>
    </source>
</evidence>
<feature type="compositionally biased region" description="Low complexity" evidence="14">
    <location>
        <begin position="317"/>
        <end position="328"/>
    </location>
</feature>
<keyword evidence="10" id="KW-0963">Cytoplasm</keyword>
<organism evidence="16 17">
    <name type="scientific">Salarias fasciatus</name>
    <name type="common">Jewelled blenny</name>
    <name type="synonym">Blennius fasciatus</name>
    <dbReference type="NCBI Taxonomy" id="181472"/>
    <lineage>
        <taxon>Eukaryota</taxon>
        <taxon>Metazoa</taxon>
        <taxon>Chordata</taxon>
        <taxon>Craniata</taxon>
        <taxon>Vertebrata</taxon>
        <taxon>Euteleostomi</taxon>
        <taxon>Actinopterygii</taxon>
        <taxon>Neopterygii</taxon>
        <taxon>Teleostei</taxon>
        <taxon>Neoteleostei</taxon>
        <taxon>Acanthomorphata</taxon>
        <taxon>Ovalentaria</taxon>
        <taxon>Blenniimorphae</taxon>
        <taxon>Blenniiformes</taxon>
        <taxon>Blennioidei</taxon>
        <taxon>Blenniidae</taxon>
        <taxon>Salariinae</taxon>
        <taxon>Salarias</taxon>
    </lineage>
</organism>
<evidence type="ECO:0000256" key="7">
    <source>
        <dbReference type="ARBA" id="ARBA00010041"/>
    </source>
</evidence>
<evidence type="ECO:0000256" key="12">
    <source>
        <dbReference type="ARBA" id="ARBA00023212"/>
    </source>
</evidence>
<evidence type="ECO:0000256" key="1">
    <source>
        <dbReference type="ARBA" id="ARBA00004245"/>
    </source>
</evidence>
<keyword evidence="11" id="KW-0175">Coiled coil</keyword>
<feature type="region of interest" description="Disordered" evidence="14">
    <location>
        <begin position="201"/>
        <end position="337"/>
    </location>
</feature>
<dbReference type="Proteomes" id="UP000472267">
    <property type="component" value="Chromosome 13"/>
</dbReference>
<dbReference type="GO" id="GO:0005856">
    <property type="term" value="C:cytoskeleton"/>
    <property type="evidence" value="ECO:0007669"/>
    <property type="project" value="UniProtKB-SubCell"/>
</dbReference>
<dbReference type="GO" id="GO:2001224">
    <property type="term" value="P:positive regulation of neuron migration"/>
    <property type="evidence" value="ECO:0007669"/>
    <property type="project" value="TreeGrafter"/>
</dbReference>
<evidence type="ECO:0000256" key="13">
    <source>
        <dbReference type="ARBA" id="ARBA00023273"/>
    </source>
</evidence>
<dbReference type="GO" id="GO:0003779">
    <property type="term" value="F:actin binding"/>
    <property type="evidence" value="ECO:0007669"/>
    <property type="project" value="InterPro"/>
</dbReference>
<reference evidence="16" key="3">
    <citation type="submission" date="2025-09" db="UniProtKB">
        <authorList>
            <consortium name="Ensembl"/>
        </authorList>
    </citation>
    <scope>IDENTIFICATION</scope>
</reference>
<dbReference type="GO" id="GO:0005737">
    <property type="term" value="C:cytoplasm"/>
    <property type="evidence" value="ECO:0007669"/>
    <property type="project" value="TreeGrafter"/>
</dbReference>
<reference evidence="16" key="2">
    <citation type="submission" date="2025-08" db="UniProtKB">
        <authorList>
            <consortium name="Ensembl"/>
        </authorList>
    </citation>
    <scope>IDENTIFICATION</scope>
</reference>
<evidence type="ECO:0000259" key="15">
    <source>
        <dbReference type="PROSITE" id="PS51082"/>
    </source>
</evidence>
<evidence type="ECO:0000256" key="6">
    <source>
        <dbReference type="ARBA" id="ARBA00004624"/>
    </source>
</evidence>
<keyword evidence="17" id="KW-1185">Reference proteome</keyword>
<evidence type="ECO:0000256" key="9">
    <source>
        <dbReference type="ARBA" id="ARBA00022473"/>
    </source>
</evidence>
<dbReference type="InterPro" id="IPR024849">
    <property type="entry name" value="Shootin-1"/>
</dbReference>
<dbReference type="PANTHER" id="PTHR46606">
    <property type="entry name" value="SHOOTIN-1"/>
    <property type="match status" value="1"/>
</dbReference>
<comment type="similarity">
    <text evidence="7">Belongs to the shootin family.</text>
</comment>
<keyword evidence="9" id="KW-0217">Developmental protein</keyword>
<dbReference type="GO" id="GO:0030027">
    <property type="term" value="C:lamellipodium"/>
    <property type="evidence" value="ECO:0007669"/>
    <property type="project" value="UniProtKB-SubCell"/>
</dbReference>
<keyword evidence="12" id="KW-0206">Cytoskeleton</keyword>
<protein>
    <recommendedName>
        <fullName evidence="8">Shootin-1</fullName>
    </recommendedName>
</protein>
<name>A0A672HY92_SALFA</name>
<evidence type="ECO:0000256" key="4">
    <source>
        <dbReference type="ARBA" id="ARBA00004489"/>
    </source>
</evidence>
<dbReference type="GO" id="GO:0030175">
    <property type="term" value="C:filopodium"/>
    <property type="evidence" value="ECO:0007669"/>
    <property type="project" value="UniProtKB-SubCell"/>
</dbReference>
<proteinExistence type="inferred from homology"/>
<comment type="subcellular location">
    <subcellularLocation>
        <location evidence="4">Cell projection</location>
        <location evidence="4">Axon</location>
    </subcellularLocation>
    <subcellularLocation>
        <location evidence="3">Cell projection</location>
        <location evidence="3">Filopodium</location>
    </subcellularLocation>
    <subcellularLocation>
        <location evidence="6">Cell projection</location>
        <location evidence="6">Growth cone</location>
    </subcellularLocation>
    <subcellularLocation>
        <location evidence="5">Cell projection</location>
        <location evidence="5">Lamellipodium</location>
    </subcellularLocation>
    <subcellularLocation>
        <location evidence="1">Cytoplasm</location>
        <location evidence="1">Cytoskeleton</location>
    </subcellularLocation>
    <subcellularLocation>
        <location evidence="2">Perikaryon</location>
    </subcellularLocation>
</comment>
<dbReference type="GO" id="GO:0044295">
    <property type="term" value="C:axonal growth cone"/>
    <property type="evidence" value="ECO:0007669"/>
    <property type="project" value="TreeGrafter"/>
</dbReference>
<feature type="compositionally biased region" description="Pro residues" evidence="14">
    <location>
        <begin position="248"/>
        <end position="271"/>
    </location>
</feature>
<feature type="domain" description="WH2" evidence="15">
    <location>
        <begin position="302"/>
        <end position="319"/>
    </location>
</feature>
<evidence type="ECO:0000256" key="8">
    <source>
        <dbReference type="ARBA" id="ARBA00017666"/>
    </source>
</evidence>
<dbReference type="AlphaFoldDB" id="A0A672HY92"/>
<dbReference type="PROSITE" id="PS51082">
    <property type="entry name" value="WH2"/>
    <property type="match status" value="1"/>
</dbReference>
<evidence type="ECO:0000256" key="2">
    <source>
        <dbReference type="ARBA" id="ARBA00004484"/>
    </source>
</evidence>
<dbReference type="PANTHER" id="PTHR46606:SF3">
    <property type="entry name" value="SHOOTIN-1"/>
    <property type="match status" value="1"/>
</dbReference>
<accession>A0A672HY92</accession>
<evidence type="ECO:0000313" key="17">
    <source>
        <dbReference type="Proteomes" id="UP000472267"/>
    </source>
</evidence>
<dbReference type="GO" id="GO:0043204">
    <property type="term" value="C:perikaryon"/>
    <property type="evidence" value="ECO:0007669"/>
    <property type="project" value="UniProtKB-SubCell"/>
</dbReference>
<dbReference type="GO" id="GO:0048812">
    <property type="term" value="P:neuron projection morphogenesis"/>
    <property type="evidence" value="ECO:0007669"/>
    <property type="project" value="TreeGrafter"/>
</dbReference>
<dbReference type="Ensembl" id="ENSSFAT00005035637.1">
    <property type="protein sequence ID" value="ENSSFAP00005034341.1"/>
    <property type="gene ID" value="ENSSFAG00005017452.1"/>
</dbReference>
<gene>
    <name evidence="16" type="primary">shtn1</name>
</gene>
<evidence type="ECO:0000256" key="5">
    <source>
        <dbReference type="ARBA" id="ARBA00004510"/>
    </source>
</evidence>
<evidence type="ECO:0000313" key="16">
    <source>
        <dbReference type="Ensembl" id="ENSSFAP00005034341.1"/>
    </source>
</evidence>
<keyword evidence="13" id="KW-0966">Cell projection</keyword>